<evidence type="ECO:0008006" key="4">
    <source>
        <dbReference type="Google" id="ProtNLM"/>
    </source>
</evidence>
<evidence type="ECO:0000313" key="2">
    <source>
        <dbReference type="EMBL" id="KMT66174.1"/>
    </source>
</evidence>
<reference evidence="2 3" key="1">
    <citation type="submission" date="2015-04" db="EMBL/GenBank/DDBJ databases">
        <title>Draft Genome Sequence of the Novel Agar-Digesting Marine Bacterium Q1.</title>
        <authorList>
            <person name="Li Y."/>
            <person name="Li D."/>
            <person name="Chen G."/>
            <person name="Du Z."/>
        </authorList>
    </citation>
    <scope>NUCLEOTIDE SEQUENCE [LARGE SCALE GENOMIC DNA]</scope>
    <source>
        <strain evidence="2 3">Q1</strain>
    </source>
</reference>
<dbReference type="STRING" id="1513271.XM47_05250"/>
<dbReference type="Proteomes" id="UP000037600">
    <property type="component" value="Unassembled WGS sequence"/>
</dbReference>
<keyword evidence="3" id="KW-1185">Reference proteome</keyword>
<accession>A0A0J8GY64</accession>
<protein>
    <recommendedName>
        <fullName evidence="4">Transglutaminase-like domain-containing protein</fullName>
    </recommendedName>
</protein>
<dbReference type="AlphaFoldDB" id="A0A0J8GY64"/>
<evidence type="ECO:0000313" key="3">
    <source>
        <dbReference type="Proteomes" id="UP000037600"/>
    </source>
</evidence>
<keyword evidence="1" id="KW-0732">Signal</keyword>
<gene>
    <name evidence="2" type="ORF">XM47_05250</name>
</gene>
<dbReference type="EMBL" id="LAZL01000006">
    <property type="protein sequence ID" value="KMT66174.1"/>
    <property type="molecule type" value="Genomic_DNA"/>
</dbReference>
<name>A0A0J8GY64_9ALTE</name>
<sequence length="322" mass="37012">MLKKSHLHLILLLVALPFASNAKQLQFEMTKQKGYSQFFYNWLDHQEKQQTLNFNVEHEYLFELFRTMKTYRPKVAKRNVYIALKRTAAKLKTRQTKIIVNKNTANVSFQVLSDNNEERQTAINELLKQQALAQEKYLTDNYYNHYTDSTGVLFVKPDHVRIASESTPIVQSLIKNAQKNFGSLATRDVVNYFLGWIQTIPYSTLENRLTSQGSGFVPPNKLILENQGDCDSKSTLFASVMRALYPHMGIIIIYLPEHALVGLQIPYTQADKYLEIEGNFYVLMEPTGPAVLQAASIAAENERFIEDKNYKVEYVPLAQAEQ</sequence>
<feature type="signal peptide" evidence="1">
    <location>
        <begin position="1"/>
        <end position="22"/>
    </location>
</feature>
<organism evidence="2 3">
    <name type="scientific">Catenovulum maritimum</name>
    <dbReference type="NCBI Taxonomy" id="1513271"/>
    <lineage>
        <taxon>Bacteria</taxon>
        <taxon>Pseudomonadati</taxon>
        <taxon>Pseudomonadota</taxon>
        <taxon>Gammaproteobacteria</taxon>
        <taxon>Alteromonadales</taxon>
        <taxon>Alteromonadaceae</taxon>
        <taxon>Catenovulum</taxon>
    </lineage>
</organism>
<proteinExistence type="predicted"/>
<comment type="caution">
    <text evidence="2">The sequence shown here is derived from an EMBL/GenBank/DDBJ whole genome shotgun (WGS) entry which is preliminary data.</text>
</comment>
<feature type="chain" id="PRO_5005298856" description="Transglutaminase-like domain-containing protein" evidence="1">
    <location>
        <begin position="23"/>
        <end position="322"/>
    </location>
</feature>
<evidence type="ECO:0000256" key="1">
    <source>
        <dbReference type="SAM" id="SignalP"/>
    </source>
</evidence>